<dbReference type="EMBL" id="VIWU01000001">
    <property type="protein sequence ID" value="TWF74870.1"/>
    <property type="molecule type" value="Genomic_DNA"/>
</dbReference>
<feature type="transmembrane region" description="Helical" evidence="1">
    <location>
        <begin position="105"/>
        <end position="124"/>
    </location>
</feature>
<feature type="transmembrane region" description="Helical" evidence="1">
    <location>
        <begin position="77"/>
        <end position="98"/>
    </location>
</feature>
<proteinExistence type="predicted"/>
<evidence type="ECO:0000313" key="3">
    <source>
        <dbReference type="Proteomes" id="UP000321261"/>
    </source>
</evidence>
<reference evidence="2 3" key="1">
    <citation type="submission" date="2019-06" db="EMBL/GenBank/DDBJ databases">
        <title>Sequencing the genomes of 1000 actinobacteria strains.</title>
        <authorList>
            <person name="Klenk H.-P."/>
        </authorList>
    </citation>
    <scope>NUCLEOTIDE SEQUENCE [LARGE SCALE GENOMIC DNA]</scope>
    <source>
        <strain evidence="2 3">DSM 45671</strain>
    </source>
</reference>
<organism evidence="2 3">
    <name type="scientific">Pseudonocardia hierapolitana</name>
    <dbReference type="NCBI Taxonomy" id="1128676"/>
    <lineage>
        <taxon>Bacteria</taxon>
        <taxon>Bacillati</taxon>
        <taxon>Actinomycetota</taxon>
        <taxon>Actinomycetes</taxon>
        <taxon>Pseudonocardiales</taxon>
        <taxon>Pseudonocardiaceae</taxon>
        <taxon>Pseudonocardia</taxon>
    </lineage>
</organism>
<comment type="caution">
    <text evidence="2">The sequence shown here is derived from an EMBL/GenBank/DDBJ whole genome shotgun (WGS) entry which is preliminary data.</text>
</comment>
<feature type="transmembrane region" description="Helical" evidence="1">
    <location>
        <begin position="15"/>
        <end position="37"/>
    </location>
</feature>
<dbReference type="Proteomes" id="UP000321261">
    <property type="component" value="Unassembled WGS sequence"/>
</dbReference>
<keyword evidence="3" id="KW-1185">Reference proteome</keyword>
<keyword evidence="1" id="KW-0472">Membrane</keyword>
<evidence type="ECO:0000313" key="2">
    <source>
        <dbReference type="EMBL" id="TWF74870.1"/>
    </source>
</evidence>
<dbReference type="AlphaFoldDB" id="A0A561SJ17"/>
<protein>
    <submittedName>
        <fullName evidence="2">Uncharacterized protein</fullName>
    </submittedName>
</protein>
<gene>
    <name evidence="2" type="ORF">FHX44_11752</name>
</gene>
<keyword evidence="1" id="KW-0812">Transmembrane</keyword>
<keyword evidence="1" id="KW-1133">Transmembrane helix</keyword>
<accession>A0A561SJ17</accession>
<evidence type="ECO:0000256" key="1">
    <source>
        <dbReference type="SAM" id="Phobius"/>
    </source>
</evidence>
<name>A0A561SJ17_9PSEU</name>
<sequence>MTRSGGTMGCMTASLLPYAPAVTGAVLLVVLVVGVLSGRAKGRWTLLAAGIVVIVAVGVVLTAVGGGPVTEDPGAELTALFTITLPLLVAYVAGWLVVRGGWLRRFLVIAISALLLVAFPYAAAGQATADAFLSGR</sequence>
<feature type="transmembrane region" description="Helical" evidence="1">
    <location>
        <begin position="44"/>
        <end position="65"/>
    </location>
</feature>